<dbReference type="AlphaFoldDB" id="A0A1U7YKV4"/>
<reference evidence="1" key="1">
    <citation type="journal article" date="2013" name="Genome Biol.">
        <title>Reference genomes and transcriptomes of Nicotiana sylvestris and Nicotiana tomentosiformis.</title>
        <authorList>
            <person name="Sierro N."/>
            <person name="Battey J.N."/>
            <person name="Ouadi S."/>
            <person name="Bovet L."/>
            <person name="Goepfert S."/>
            <person name="Bakaher N."/>
            <person name="Peitsch M.C."/>
            <person name="Ivanov N.V."/>
        </authorList>
    </citation>
    <scope>NUCLEOTIDE SEQUENCE [LARGE SCALE GENOMIC DNA]</scope>
</reference>
<dbReference type="STRING" id="4096.A0A1U7YKV4"/>
<dbReference type="SUPFAM" id="SSF56672">
    <property type="entry name" value="DNA/RNA polymerases"/>
    <property type="match status" value="1"/>
</dbReference>
<evidence type="ECO:0000313" key="2">
    <source>
        <dbReference type="RefSeq" id="XP_009803753.1"/>
    </source>
</evidence>
<dbReference type="InterPro" id="IPR043502">
    <property type="entry name" value="DNA/RNA_pol_sf"/>
</dbReference>
<dbReference type="eggNOG" id="KOG1075">
    <property type="taxonomic scope" value="Eukaryota"/>
</dbReference>
<reference evidence="2" key="2">
    <citation type="submission" date="2025-08" db="UniProtKB">
        <authorList>
            <consortium name="RefSeq"/>
        </authorList>
    </citation>
    <scope>IDENTIFICATION</scope>
    <source>
        <tissue evidence="2">Leaf</tissue>
    </source>
</reference>
<gene>
    <name evidence="2" type="primary">LOC104249075</name>
</gene>
<dbReference type="RefSeq" id="XP_009803753.1">
    <property type="nucleotide sequence ID" value="XM_009805451.1"/>
</dbReference>
<sequence length="231" mass="26494">MVNLTECQEKIQKDPRNAELIEEKIRLMKESIKWKAAKEQFLRQKSKILWVRQGGQNTKYFHSVLKTRRNANRIFSIKDAEGKESTDVEGITNAFIKFYKKLLGKEKETGDKSPGPDGYRSRLLKDCWPMVRQDVIGSVMEFFDTTKMLRIINRTTLTLIPTNNHAAEAGDYRPIACCNTVYKIISKVLYNRIKGVLPSIITENQNAFVKGRSGLLTAEIDLYSRTLQVGT</sequence>
<dbReference type="Proteomes" id="UP000189701">
    <property type="component" value="Unplaced"/>
</dbReference>
<proteinExistence type="predicted"/>
<dbReference type="InterPro" id="IPR052343">
    <property type="entry name" value="Retrotransposon-Effector_Assoc"/>
</dbReference>
<keyword evidence="1" id="KW-1185">Reference proteome</keyword>
<accession>A0A1U7YKV4</accession>
<organism evidence="1 2">
    <name type="scientific">Nicotiana sylvestris</name>
    <name type="common">Wood tobacco</name>
    <name type="synonym">South American tobacco</name>
    <dbReference type="NCBI Taxonomy" id="4096"/>
    <lineage>
        <taxon>Eukaryota</taxon>
        <taxon>Viridiplantae</taxon>
        <taxon>Streptophyta</taxon>
        <taxon>Embryophyta</taxon>
        <taxon>Tracheophyta</taxon>
        <taxon>Spermatophyta</taxon>
        <taxon>Magnoliopsida</taxon>
        <taxon>eudicotyledons</taxon>
        <taxon>Gunneridae</taxon>
        <taxon>Pentapetalae</taxon>
        <taxon>asterids</taxon>
        <taxon>lamiids</taxon>
        <taxon>Solanales</taxon>
        <taxon>Solanaceae</taxon>
        <taxon>Nicotianoideae</taxon>
        <taxon>Nicotianeae</taxon>
        <taxon>Nicotiana</taxon>
    </lineage>
</organism>
<dbReference type="PANTHER" id="PTHR46890">
    <property type="entry name" value="NON-LTR RETROLELEMENT REVERSE TRANSCRIPTASE-LIKE PROTEIN-RELATED"/>
    <property type="match status" value="1"/>
</dbReference>
<dbReference type="PANTHER" id="PTHR46890:SF48">
    <property type="entry name" value="RNA-DIRECTED DNA POLYMERASE"/>
    <property type="match status" value="1"/>
</dbReference>
<protein>
    <submittedName>
        <fullName evidence="2">Uncharacterized protein LOC104249075</fullName>
    </submittedName>
</protein>
<evidence type="ECO:0000313" key="1">
    <source>
        <dbReference type="Proteomes" id="UP000189701"/>
    </source>
</evidence>
<dbReference type="OrthoDB" id="1299766at2759"/>
<name>A0A1U7YKV4_NICSY</name>